<sequence length="509" mass="55702">MPAELPSANQIPTPASATKDTLSTNSNILDATPVVEEAGATGTSPNDLNDLILAETLRDCLTSLPQSSLISPPPELNDNSQLSPSLSPEQADPAYEPESEVVQIAKLLRRTLYIMARLGDPLGVYQSSPSENNMSFAVGNNVTEILRDSLYAVMALQTMVDQQNALEADSPNPGSSSNPRALSTPNAVEADSSNLESSSNQKASSTANHQTTPLTLGRLMGNETGPPWGNEVMKPLCEALYTEPFDENSAKFLSIAASYDTLCICDKGIKTPDDYINRIRCYYKNVLYGVWVLFGWPLWIPDSGSTFKNKIDVIFPPLPKRKQPSSFSVTLADIFAVGLEITSTIFPHEHLLITGNEVKILCLSGDNMKPLQKFHTNRAAIALGIGSLGAEIFASLYALYGRKKEFARARSLNLLPNYDQQQAEFFLAINFELHAVTNKTKPQVLASRLVALNNLTRHRRSPMVSLIRDMRANKLEQPLCSGELLGLSFLAYAQLYKPLQLSGLSSLHW</sequence>
<dbReference type="Proteomes" id="UP001219525">
    <property type="component" value="Unassembled WGS sequence"/>
</dbReference>
<evidence type="ECO:0000313" key="4">
    <source>
        <dbReference type="Proteomes" id="UP001219525"/>
    </source>
</evidence>
<evidence type="ECO:0000313" key="3">
    <source>
        <dbReference type="EMBL" id="KAJ7220925.1"/>
    </source>
</evidence>
<dbReference type="EMBL" id="JARJCW010000009">
    <property type="protein sequence ID" value="KAJ7220925.1"/>
    <property type="molecule type" value="Genomic_DNA"/>
</dbReference>
<accession>A0AAD6VS24</accession>
<gene>
    <name evidence="3" type="ORF">GGX14DRAFT_676472</name>
</gene>
<feature type="compositionally biased region" description="Polar residues" evidence="1">
    <location>
        <begin position="7"/>
        <end position="29"/>
    </location>
</feature>
<proteinExistence type="predicted"/>
<protein>
    <submittedName>
        <fullName evidence="3">Uncharacterized protein</fullName>
    </submittedName>
</protein>
<feature type="region of interest" description="Disordered" evidence="1">
    <location>
        <begin position="64"/>
        <end position="97"/>
    </location>
</feature>
<keyword evidence="2" id="KW-0812">Transmembrane</keyword>
<comment type="caution">
    <text evidence="3">The sequence shown here is derived from an EMBL/GenBank/DDBJ whole genome shotgun (WGS) entry which is preliminary data.</text>
</comment>
<keyword evidence="2" id="KW-0472">Membrane</keyword>
<keyword evidence="2" id="KW-1133">Transmembrane helix</keyword>
<feature type="compositionally biased region" description="Polar residues" evidence="1">
    <location>
        <begin position="172"/>
        <end position="214"/>
    </location>
</feature>
<organism evidence="3 4">
    <name type="scientific">Mycena pura</name>
    <dbReference type="NCBI Taxonomy" id="153505"/>
    <lineage>
        <taxon>Eukaryota</taxon>
        <taxon>Fungi</taxon>
        <taxon>Dikarya</taxon>
        <taxon>Basidiomycota</taxon>
        <taxon>Agaricomycotina</taxon>
        <taxon>Agaricomycetes</taxon>
        <taxon>Agaricomycetidae</taxon>
        <taxon>Agaricales</taxon>
        <taxon>Marasmiineae</taxon>
        <taxon>Mycenaceae</taxon>
        <taxon>Mycena</taxon>
    </lineage>
</organism>
<feature type="region of interest" description="Disordered" evidence="1">
    <location>
        <begin position="166"/>
        <end position="221"/>
    </location>
</feature>
<feature type="compositionally biased region" description="Polar residues" evidence="1">
    <location>
        <begin position="77"/>
        <end position="88"/>
    </location>
</feature>
<feature type="transmembrane region" description="Helical" evidence="2">
    <location>
        <begin position="379"/>
        <end position="400"/>
    </location>
</feature>
<reference evidence="3" key="1">
    <citation type="submission" date="2023-03" db="EMBL/GenBank/DDBJ databases">
        <title>Massive genome expansion in bonnet fungi (Mycena s.s.) driven by repeated elements and novel gene families across ecological guilds.</title>
        <authorList>
            <consortium name="Lawrence Berkeley National Laboratory"/>
            <person name="Harder C.B."/>
            <person name="Miyauchi S."/>
            <person name="Viragh M."/>
            <person name="Kuo A."/>
            <person name="Thoen E."/>
            <person name="Andreopoulos B."/>
            <person name="Lu D."/>
            <person name="Skrede I."/>
            <person name="Drula E."/>
            <person name="Henrissat B."/>
            <person name="Morin E."/>
            <person name="Kohler A."/>
            <person name="Barry K."/>
            <person name="LaButti K."/>
            <person name="Morin E."/>
            <person name="Salamov A."/>
            <person name="Lipzen A."/>
            <person name="Mereny Z."/>
            <person name="Hegedus B."/>
            <person name="Baldrian P."/>
            <person name="Stursova M."/>
            <person name="Weitz H."/>
            <person name="Taylor A."/>
            <person name="Grigoriev I.V."/>
            <person name="Nagy L.G."/>
            <person name="Martin F."/>
            <person name="Kauserud H."/>
        </authorList>
    </citation>
    <scope>NUCLEOTIDE SEQUENCE</scope>
    <source>
        <strain evidence="3">9144</strain>
    </source>
</reference>
<name>A0AAD6VS24_9AGAR</name>
<keyword evidence="4" id="KW-1185">Reference proteome</keyword>
<feature type="region of interest" description="Disordered" evidence="1">
    <location>
        <begin position="1"/>
        <end position="47"/>
    </location>
</feature>
<dbReference type="AlphaFoldDB" id="A0AAD6VS24"/>
<evidence type="ECO:0000256" key="2">
    <source>
        <dbReference type="SAM" id="Phobius"/>
    </source>
</evidence>
<evidence type="ECO:0000256" key="1">
    <source>
        <dbReference type="SAM" id="MobiDB-lite"/>
    </source>
</evidence>